<dbReference type="SUPFAM" id="SSF52058">
    <property type="entry name" value="L domain-like"/>
    <property type="match status" value="1"/>
</dbReference>
<evidence type="ECO:0008006" key="5">
    <source>
        <dbReference type="Google" id="ProtNLM"/>
    </source>
</evidence>
<dbReference type="InterPro" id="IPR025875">
    <property type="entry name" value="Leu-rich_rpt_4"/>
</dbReference>
<sequence>MRTIQKIGIAYLILCAAFIISDCRRPASEILNEASKNPNSVEKLDLGLGKLGTVPPVLFTFPNLKWLDLRMNELTSLPENTGDWSNLEHLNIYGNDIEKLPASVSRLSRLRFFFAGNNDFVGIPTELTGTSIEAIYLDSNKIEFKESDIDTVMQFPKLEVLDLARNRKIAAFPKNFGFLASHPKLRLLILKETGLKPSQIESARKLLPKVKIEF</sequence>
<accession>A0A2M9XFW0</accession>
<dbReference type="Pfam" id="PF12799">
    <property type="entry name" value="LRR_4"/>
    <property type="match status" value="1"/>
</dbReference>
<dbReference type="InterPro" id="IPR050216">
    <property type="entry name" value="LRR_domain-containing"/>
</dbReference>
<name>A0A2M9XFW0_9LEPT</name>
<dbReference type="Proteomes" id="UP000232196">
    <property type="component" value="Unassembled WGS sequence"/>
</dbReference>
<dbReference type="PROSITE" id="PS51450">
    <property type="entry name" value="LRR"/>
    <property type="match status" value="2"/>
</dbReference>
<evidence type="ECO:0000256" key="2">
    <source>
        <dbReference type="ARBA" id="ARBA00022737"/>
    </source>
</evidence>
<dbReference type="InterPro" id="IPR001611">
    <property type="entry name" value="Leu-rich_rpt"/>
</dbReference>
<reference evidence="3 4" key="1">
    <citation type="submission" date="2017-07" db="EMBL/GenBank/DDBJ databases">
        <title>Leptospira spp. isolated from tropical soils.</title>
        <authorList>
            <person name="Thibeaux R."/>
            <person name="Iraola G."/>
            <person name="Ferres I."/>
            <person name="Bierque E."/>
            <person name="Girault D."/>
            <person name="Soupe-Gilbert M.-E."/>
            <person name="Picardeau M."/>
            <person name="Goarant C."/>
        </authorList>
    </citation>
    <scope>NUCLEOTIDE SEQUENCE [LARGE SCALE GENOMIC DNA]</scope>
    <source>
        <strain evidence="3 4">MCA1-C-A1</strain>
    </source>
</reference>
<dbReference type="EMBL" id="NPDN01000002">
    <property type="protein sequence ID" value="PJZ26595.1"/>
    <property type="molecule type" value="Genomic_DNA"/>
</dbReference>
<dbReference type="Gene3D" id="3.80.10.10">
    <property type="entry name" value="Ribonuclease Inhibitor"/>
    <property type="match status" value="1"/>
</dbReference>
<protein>
    <recommendedName>
        <fullName evidence="5">Leucine-rich repeat domain-containing protein</fullName>
    </recommendedName>
</protein>
<organism evidence="3 4">
    <name type="scientific">Leptospira hartskeerlii</name>
    <dbReference type="NCBI Taxonomy" id="2023177"/>
    <lineage>
        <taxon>Bacteria</taxon>
        <taxon>Pseudomonadati</taxon>
        <taxon>Spirochaetota</taxon>
        <taxon>Spirochaetia</taxon>
        <taxon>Leptospirales</taxon>
        <taxon>Leptospiraceae</taxon>
        <taxon>Leptospira</taxon>
    </lineage>
</organism>
<keyword evidence="4" id="KW-1185">Reference proteome</keyword>
<proteinExistence type="predicted"/>
<keyword evidence="2" id="KW-0677">Repeat</keyword>
<comment type="caution">
    <text evidence="3">The sequence shown here is derived from an EMBL/GenBank/DDBJ whole genome shotgun (WGS) entry which is preliminary data.</text>
</comment>
<dbReference type="InterPro" id="IPR003591">
    <property type="entry name" value="Leu-rich_rpt_typical-subtyp"/>
</dbReference>
<dbReference type="OrthoDB" id="343917at2"/>
<dbReference type="AlphaFoldDB" id="A0A2M9XFW0"/>
<evidence type="ECO:0000313" key="4">
    <source>
        <dbReference type="Proteomes" id="UP000232196"/>
    </source>
</evidence>
<evidence type="ECO:0000313" key="3">
    <source>
        <dbReference type="EMBL" id="PJZ26595.1"/>
    </source>
</evidence>
<dbReference type="InterPro" id="IPR032675">
    <property type="entry name" value="LRR_dom_sf"/>
</dbReference>
<keyword evidence="1" id="KW-0433">Leucine-rich repeat</keyword>
<dbReference type="SMART" id="SM00369">
    <property type="entry name" value="LRR_TYP"/>
    <property type="match status" value="2"/>
</dbReference>
<dbReference type="GO" id="GO:0005737">
    <property type="term" value="C:cytoplasm"/>
    <property type="evidence" value="ECO:0007669"/>
    <property type="project" value="TreeGrafter"/>
</dbReference>
<dbReference type="PANTHER" id="PTHR48051:SF1">
    <property type="entry name" value="RAS SUPPRESSOR PROTEIN 1"/>
    <property type="match status" value="1"/>
</dbReference>
<evidence type="ECO:0000256" key="1">
    <source>
        <dbReference type="ARBA" id="ARBA00022614"/>
    </source>
</evidence>
<dbReference type="RefSeq" id="WP_100705416.1">
    <property type="nucleotide sequence ID" value="NZ_NPDL01000002.1"/>
</dbReference>
<gene>
    <name evidence="3" type="ORF">CH357_03625</name>
</gene>
<dbReference type="PANTHER" id="PTHR48051">
    <property type="match status" value="1"/>
</dbReference>